<proteinExistence type="predicted"/>
<keyword evidence="11" id="KW-0175">Coiled coil</keyword>
<feature type="site" description="Important for serine binding" evidence="9">
    <location>
        <position position="380"/>
    </location>
</feature>
<evidence type="ECO:0000259" key="12">
    <source>
        <dbReference type="PROSITE" id="PS50862"/>
    </source>
</evidence>
<feature type="coiled-coil region" evidence="11">
    <location>
        <begin position="30"/>
        <end position="89"/>
    </location>
</feature>
<dbReference type="InterPro" id="IPR042103">
    <property type="entry name" value="SerRS_1_N_sf"/>
</dbReference>
<dbReference type="GO" id="GO:0005737">
    <property type="term" value="C:cytoplasm"/>
    <property type="evidence" value="ECO:0007669"/>
    <property type="project" value="UniProtKB-UniRule"/>
</dbReference>
<evidence type="ECO:0000256" key="5">
    <source>
        <dbReference type="ARBA" id="ARBA00022840"/>
    </source>
</evidence>
<keyword evidence="2" id="KW-0963">Cytoplasm</keyword>
<evidence type="ECO:0000313" key="14">
    <source>
        <dbReference type="Proteomes" id="UP000471147"/>
    </source>
</evidence>
<dbReference type="GO" id="GO:0004828">
    <property type="term" value="F:serine-tRNA ligase activity"/>
    <property type="evidence" value="ECO:0007669"/>
    <property type="project" value="UniProtKB-UniRule"/>
</dbReference>
<feature type="binding site" evidence="10">
    <location>
        <begin position="255"/>
        <end position="257"/>
    </location>
    <ligand>
        <name>ATP</name>
        <dbReference type="ChEBI" id="CHEBI:30616"/>
    </ligand>
</feature>
<reference evidence="13 14" key="1">
    <citation type="submission" date="2019-01" db="EMBL/GenBank/DDBJ databases">
        <title>Sphingorhabdus lacus sp.nov., isolated from an oligotrophic freshwater lake.</title>
        <authorList>
            <person name="Park M."/>
        </authorList>
    </citation>
    <scope>NUCLEOTIDE SEQUENCE [LARGE SCALE GENOMIC DNA]</scope>
    <source>
        <strain evidence="13 14">IMCC26285</strain>
    </source>
</reference>
<dbReference type="PROSITE" id="PS50862">
    <property type="entry name" value="AA_TRNA_LIGASE_II"/>
    <property type="match status" value="1"/>
</dbReference>
<dbReference type="InterPro" id="IPR033729">
    <property type="entry name" value="SerRS_core"/>
</dbReference>
<evidence type="ECO:0000256" key="8">
    <source>
        <dbReference type="NCBIfam" id="TIGR00414"/>
    </source>
</evidence>
<dbReference type="InterPro" id="IPR002317">
    <property type="entry name" value="Ser-tRNA-ligase_type_1"/>
</dbReference>
<dbReference type="RefSeq" id="WP_160354018.1">
    <property type="nucleotide sequence ID" value="NZ_SDWJ01000002.1"/>
</dbReference>
<keyword evidence="3 13" id="KW-0436">Ligase</keyword>
<dbReference type="PRINTS" id="PR00981">
    <property type="entry name" value="TRNASYNTHSER"/>
</dbReference>
<keyword evidence="4" id="KW-0547">Nucleotide-binding</keyword>
<keyword evidence="14" id="KW-1185">Reference proteome</keyword>
<comment type="caution">
    <text evidence="13">The sequence shown here is derived from an EMBL/GenBank/DDBJ whole genome shotgun (WGS) entry which is preliminary data.</text>
</comment>
<organism evidence="13 14">
    <name type="scientific">Sphingorhabdus profundilacus</name>
    <dbReference type="NCBI Taxonomy" id="2509718"/>
    <lineage>
        <taxon>Bacteria</taxon>
        <taxon>Pseudomonadati</taxon>
        <taxon>Pseudomonadota</taxon>
        <taxon>Alphaproteobacteria</taxon>
        <taxon>Sphingomonadales</taxon>
        <taxon>Sphingomonadaceae</taxon>
        <taxon>Sphingorhabdus</taxon>
    </lineage>
</organism>
<feature type="binding site" evidence="9">
    <location>
        <position position="255"/>
    </location>
    <ligand>
        <name>L-serine</name>
        <dbReference type="ChEBI" id="CHEBI:33384"/>
    </ligand>
</feature>
<gene>
    <name evidence="13" type="ORF">EUU23_10110</name>
</gene>
<dbReference type="InterPro" id="IPR006195">
    <property type="entry name" value="aa-tRNA-synth_II"/>
</dbReference>
<dbReference type="AlphaFoldDB" id="A0A6I4LYU8"/>
<dbReference type="SUPFAM" id="SSF46589">
    <property type="entry name" value="tRNA-binding arm"/>
    <property type="match status" value="1"/>
</dbReference>
<keyword evidence="6" id="KW-0648">Protein biosynthesis</keyword>
<dbReference type="SUPFAM" id="SSF55681">
    <property type="entry name" value="Class II aaRS and biotin synthetases"/>
    <property type="match status" value="1"/>
</dbReference>
<feature type="binding site" evidence="10">
    <location>
        <begin position="344"/>
        <end position="347"/>
    </location>
    <ligand>
        <name>ATP</name>
        <dbReference type="ChEBI" id="CHEBI:30616"/>
    </ligand>
</feature>
<keyword evidence="5 10" id="KW-0067">ATP-binding</keyword>
<dbReference type="NCBIfam" id="TIGR00414">
    <property type="entry name" value="serS"/>
    <property type="match status" value="1"/>
</dbReference>
<dbReference type="EC" id="6.1.1.11" evidence="1 8"/>
<dbReference type="InterPro" id="IPR010978">
    <property type="entry name" value="tRNA-bd_arm"/>
</dbReference>
<keyword evidence="7" id="KW-0030">Aminoacyl-tRNA synthetase</keyword>
<dbReference type="OrthoDB" id="9804647at2"/>
<evidence type="ECO:0000313" key="13">
    <source>
        <dbReference type="EMBL" id="MVZ98059.1"/>
    </source>
</evidence>
<dbReference type="PANTHER" id="PTHR11778">
    <property type="entry name" value="SERYL-TRNA SYNTHETASE"/>
    <property type="match status" value="1"/>
</dbReference>
<dbReference type="InterPro" id="IPR002314">
    <property type="entry name" value="aa-tRNA-synt_IIb"/>
</dbReference>
<dbReference type="Pfam" id="PF00587">
    <property type="entry name" value="tRNA-synt_2b"/>
    <property type="match status" value="1"/>
</dbReference>
<dbReference type="PIRSF" id="PIRSF001529">
    <property type="entry name" value="Ser-tRNA-synth_IIa"/>
    <property type="match status" value="1"/>
</dbReference>
<feature type="binding site" evidence="9">
    <location>
        <position position="277"/>
    </location>
    <ligand>
        <name>L-serine</name>
        <dbReference type="ChEBI" id="CHEBI:33384"/>
    </ligand>
</feature>
<name>A0A6I4LYU8_9SPHN</name>
<dbReference type="GO" id="GO:0005524">
    <property type="term" value="F:ATP binding"/>
    <property type="evidence" value="ECO:0007669"/>
    <property type="project" value="UniProtKB-KW"/>
</dbReference>
<evidence type="ECO:0000256" key="10">
    <source>
        <dbReference type="PIRSR" id="PIRSR001529-2"/>
    </source>
</evidence>
<evidence type="ECO:0000256" key="1">
    <source>
        <dbReference type="ARBA" id="ARBA00012840"/>
    </source>
</evidence>
<evidence type="ECO:0000256" key="2">
    <source>
        <dbReference type="ARBA" id="ARBA00022490"/>
    </source>
</evidence>
<feature type="binding site" evidence="9">
    <location>
        <position position="378"/>
    </location>
    <ligand>
        <name>L-serine</name>
        <dbReference type="ChEBI" id="CHEBI:33384"/>
    </ligand>
</feature>
<evidence type="ECO:0000256" key="11">
    <source>
        <dbReference type="SAM" id="Coils"/>
    </source>
</evidence>
<feature type="binding site" evidence="9">
    <location>
        <position position="224"/>
    </location>
    <ligand>
        <name>L-serine</name>
        <dbReference type="ChEBI" id="CHEBI:33384"/>
    </ligand>
</feature>
<dbReference type="CDD" id="cd00770">
    <property type="entry name" value="SerRS_core"/>
    <property type="match status" value="1"/>
</dbReference>
<evidence type="ECO:0000256" key="6">
    <source>
        <dbReference type="ARBA" id="ARBA00022917"/>
    </source>
</evidence>
<sequence length="420" mass="47840">MLDRKFIIQNLEMVRDNCAKRRALVDVDSFVRTEKARLNLERRLQQIQQEMNRLAKQRSVEAEVDHERAKELKREARLIKADLVEVAEKSDILLKQIPNLTHPDSPIGEEANSQEIYRSKYPKPNFDYAILDHKDLGEELGMLDMDSGTKVAKPGFYFIKGDLALLEIALMRFALDRVMEAGYELLITPDVANDKTMEGTGYFPRGDESNTFTLGHDGLNLIATSEIVLCGMYADTTINEEDLPVRVAGLSHCFRTERAAGRATRGLYRVHQFQKVEMVAICKPEDGERLHNELLAIEKKIFEDLELPFRIIDIASGDLGAPAYRKYDLEAWMPKRGDGGEFGEVTSTSNCTDYQARRLNIKYKMKDTNKNAFVYTLNGTGLAIGRAMIALLENNQQLDRSVRIPKKLQPYFGKETIRAR</sequence>
<evidence type="ECO:0000256" key="7">
    <source>
        <dbReference type="ARBA" id="ARBA00023146"/>
    </source>
</evidence>
<evidence type="ECO:0000256" key="9">
    <source>
        <dbReference type="PIRSR" id="PIRSR001529-1"/>
    </source>
</evidence>
<protein>
    <recommendedName>
        <fullName evidence="1 8">Serine--tRNA ligase</fullName>
        <ecNumber evidence="1 8">6.1.1.11</ecNumber>
    </recommendedName>
</protein>
<feature type="domain" description="Aminoacyl-transfer RNA synthetases class-II family profile" evidence="12">
    <location>
        <begin position="132"/>
        <end position="405"/>
    </location>
</feature>
<evidence type="ECO:0000256" key="3">
    <source>
        <dbReference type="ARBA" id="ARBA00022598"/>
    </source>
</evidence>
<dbReference type="InterPro" id="IPR045864">
    <property type="entry name" value="aa-tRNA-synth_II/BPL/LPL"/>
</dbReference>
<dbReference type="GO" id="GO:0006434">
    <property type="term" value="P:seryl-tRNA aminoacylation"/>
    <property type="evidence" value="ECO:0007669"/>
    <property type="project" value="UniProtKB-UniRule"/>
</dbReference>
<accession>A0A6I4LYU8</accession>
<dbReference type="Pfam" id="PF02403">
    <property type="entry name" value="Seryl_tRNA_N"/>
    <property type="match status" value="1"/>
</dbReference>
<dbReference type="Proteomes" id="UP000471147">
    <property type="component" value="Unassembled WGS sequence"/>
</dbReference>
<feature type="binding site" evidence="10">
    <location>
        <begin position="270"/>
        <end position="273"/>
    </location>
    <ligand>
        <name>ATP</name>
        <dbReference type="ChEBI" id="CHEBI:30616"/>
    </ligand>
</feature>
<dbReference type="InterPro" id="IPR015866">
    <property type="entry name" value="Ser-tRNA-synth_1_N"/>
</dbReference>
<dbReference type="Gene3D" id="1.10.287.40">
    <property type="entry name" value="Serine-tRNA synthetase, tRNA binding domain"/>
    <property type="match status" value="1"/>
</dbReference>
<dbReference type="EMBL" id="SDWJ01000002">
    <property type="protein sequence ID" value="MVZ98059.1"/>
    <property type="molecule type" value="Genomic_DNA"/>
</dbReference>
<evidence type="ECO:0000256" key="4">
    <source>
        <dbReference type="ARBA" id="ARBA00022741"/>
    </source>
</evidence>
<dbReference type="Gene3D" id="3.30.930.10">
    <property type="entry name" value="Bira Bifunctional Protein, Domain 2"/>
    <property type="match status" value="1"/>
</dbReference>